<evidence type="ECO:0000313" key="2">
    <source>
        <dbReference type="Proteomes" id="UP001596472"/>
    </source>
</evidence>
<accession>A0ABW2LDB9</accession>
<name>A0ABW2LDB9_9BACT</name>
<comment type="caution">
    <text evidence="1">The sequence shown here is derived from an EMBL/GenBank/DDBJ whole genome shotgun (WGS) entry which is preliminary data.</text>
</comment>
<reference evidence="2" key="1">
    <citation type="journal article" date="2019" name="Int. J. Syst. Evol. Microbiol.">
        <title>The Global Catalogue of Microorganisms (GCM) 10K type strain sequencing project: providing services to taxonomists for standard genome sequencing and annotation.</title>
        <authorList>
            <consortium name="The Broad Institute Genomics Platform"/>
            <consortium name="The Broad Institute Genome Sequencing Center for Infectious Disease"/>
            <person name="Wu L."/>
            <person name="Ma J."/>
        </authorList>
    </citation>
    <scope>NUCLEOTIDE SEQUENCE [LARGE SCALE GENOMIC DNA]</scope>
    <source>
        <strain evidence="2">CGMCC 4.1467</strain>
    </source>
</reference>
<keyword evidence="2" id="KW-1185">Reference proteome</keyword>
<gene>
    <name evidence="1" type="ORF">ACFQY0_17375</name>
</gene>
<dbReference type="SUPFAM" id="SSF102546">
    <property type="entry name" value="RbsD-like"/>
    <property type="match status" value="1"/>
</dbReference>
<proteinExistence type="predicted"/>
<dbReference type="Proteomes" id="UP001596472">
    <property type="component" value="Unassembled WGS sequence"/>
</dbReference>
<dbReference type="EMBL" id="JBHTBS010000011">
    <property type="protein sequence ID" value="MFC7338972.1"/>
    <property type="molecule type" value="Genomic_DNA"/>
</dbReference>
<dbReference type="InterPro" id="IPR023750">
    <property type="entry name" value="RbsD-like_sf"/>
</dbReference>
<sequence length="182" mass="20662">MPVVLLLSACEVSSKDGWKTAVEMQTAQLGYRNWIVIAEASFPAHSRPGTRQINAYEPIPVVLDEVLRVLERTEHVRPRIYTPRELRSVENDFAPGVDEYRTVLDGALHGHEVTELDQDSLLTLVQDAQKSFDVLVIRTTTALPYSSVFLELQPGYWDGESEQRLRADMQRKRMEKLASPTP</sequence>
<protein>
    <submittedName>
        <fullName evidence="1">RbsD/FucU domain-containing protein</fullName>
    </submittedName>
</protein>
<evidence type="ECO:0000313" key="1">
    <source>
        <dbReference type="EMBL" id="MFC7338972.1"/>
    </source>
</evidence>
<organism evidence="1 2">
    <name type="scientific">Haloferula chungangensis</name>
    <dbReference type="NCBI Taxonomy" id="1048331"/>
    <lineage>
        <taxon>Bacteria</taxon>
        <taxon>Pseudomonadati</taxon>
        <taxon>Verrucomicrobiota</taxon>
        <taxon>Verrucomicrobiia</taxon>
        <taxon>Verrucomicrobiales</taxon>
        <taxon>Verrucomicrobiaceae</taxon>
        <taxon>Haloferula</taxon>
    </lineage>
</organism>
<dbReference type="Gene3D" id="3.40.1650.10">
    <property type="entry name" value="RbsD-like domain"/>
    <property type="match status" value="1"/>
</dbReference>